<evidence type="ECO:0000256" key="1">
    <source>
        <dbReference type="SAM" id="MobiDB-lite"/>
    </source>
</evidence>
<evidence type="ECO:0008006" key="4">
    <source>
        <dbReference type="Google" id="ProtNLM"/>
    </source>
</evidence>
<evidence type="ECO:0000313" key="2">
    <source>
        <dbReference type="EMBL" id="QNN57240.1"/>
    </source>
</evidence>
<organism evidence="2 3">
    <name type="scientific">Diaphorobacter ruginosibacter</name>
    <dbReference type="NCBI Taxonomy" id="1715720"/>
    <lineage>
        <taxon>Bacteria</taxon>
        <taxon>Pseudomonadati</taxon>
        <taxon>Pseudomonadota</taxon>
        <taxon>Betaproteobacteria</taxon>
        <taxon>Burkholderiales</taxon>
        <taxon>Comamonadaceae</taxon>
        <taxon>Diaphorobacter</taxon>
    </lineage>
</organism>
<gene>
    <name evidence="2" type="ORF">H9K76_22740</name>
</gene>
<reference evidence="2 3" key="1">
    <citation type="submission" date="2020-08" db="EMBL/GenBank/DDBJ databases">
        <title>Genome sequence of Diaphorobacter ruginosibacter DSM 27467T.</title>
        <authorList>
            <person name="Hyun D.-W."/>
            <person name="Bae J.-W."/>
        </authorList>
    </citation>
    <scope>NUCLEOTIDE SEQUENCE [LARGE SCALE GENOMIC DNA]</scope>
    <source>
        <strain evidence="2 3">DSM 27467</strain>
    </source>
</reference>
<sequence length="146" mass="15667">MQSRLTSSGDPAVPVSVMTVAELQDSLLMVMHDLHRLEGLLGDATDNLLQRFGEANGLLGDDLVMHSERLERARAALRSAVTELQFHDMATQLITHTTQVVRSCAFQLGAEAMGQGDEPAAEPDAAPARPNPVTQSEMAAGSIELF</sequence>
<protein>
    <recommendedName>
        <fullName evidence="4">Chemotaxis protein</fullName>
    </recommendedName>
</protein>
<accession>A0A7G9RNR5</accession>
<feature type="compositionally biased region" description="Low complexity" evidence="1">
    <location>
        <begin position="122"/>
        <end position="132"/>
    </location>
</feature>
<dbReference type="EMBL" id="CP060714">
    <property type="protein sequence ID" value="QNN57240.1"/>
    <property type="molecule type" value="Genomic_DNA"/>
</dbReference>
<keyword evidence="3" id="KW-1185">Reference proteome</keyword>
<dbReference type="Proteomes" id="UP000515811">
    <property type="component" value="Chromosome"/>
</dbReference>
<evidence type="ECO:0000313" key="3">
    <source>
        <dbReference type="Proteomes" id="UP000515811"/>
    </source>
</evidence>
<feature type="region of interest" description="Disordered" evidence="1">
    <location>
        <begin position="113"/>
        <end position="146"/>
    </location>
</feature>
<dbReference type="KEGG" id="drg:H9K76_22740"/>
<proteinExistence type="predicted"/>
<name>A0A7G9RNR5_9BURK</name>
<dbReference type="AlphaFoldDB" id="A0A7G9RNR5"/>
<dbReference type="RefSeq" id="WP_187597505.1">
    <property type="nucleotide sequence ID" value="NZ_CP060714.1"/>
</dbReference>